<dbReference type="EMBL" id="BQNB010016810">
    <property type="protein sequence ID" value="GJT56058.1"/>
    <property type="molecule type" value="Genomic_DNA"/>
</dbReference>
<feature type="region of interest" description="Disordered" evidence="1">
    <location>
        <begin position="632"/>
        <end position="701"/>
    </location>
</feature>
<reference evidence="3" key="2">
    <citation type="submission" date="2022-01" db="EMBL/GenBank/DDBJ databases">
        <authorList>
            <person name="Yamashiro T."/>
            <person name="Shiraishi A."/>
            <person name="Satake H."/>
            <person name="Nakayama K."/>
        </authorList>
    </citation>
    <scope>NUCLEOTIDE SEQUENCE</scope>
</reference>
<name>A0ABQ5EZ53_9ASTR</name>
<feature type="transmembrane region" description="Helical" evidence="2">
    <location>
        <begin position="993"/>
        <end position="1012"/>
    </location>
</feature>
<organism evidence="3 4">
    <name type="scientific">Tanacetum coccineum</name>
    <dbReference type="NCBI Taxonomy" id="301880"/>
    <lineage>
        <taxon>Eukaryota</taxon>
        <taxon>Viridiplantae</taxon>
        <taxon>Streptophyta</taxon>
        <taxon>Embryophyta</taxon>
        <taxon>Tracheophyta</taxon>
        <taxon>Spermatophyta</taxon>
        <taxon>Magnoliopsida</taxon>
        <taxon>eudicotyledons</taxon>
        <taxon>Gunneridae</taxon>
        <taxon>Pentapetalae</taxon>
        <taxon>asterids</taxon>
        <taxon>campanulids</taxon>
        <taxon>Asterales</taxon>
        <taxon>Asteraceae</taxon>
        <taxon>Asteroideae</taxon>
        <taxon>Anthemideae</taxon>
        <taxon>Anthemidinae</taxon>
        <taxon>Tanacetum</taxon>
    </lineage>
</organism>
<sequence length="1015" mass="112480">MAALKYRDEHNRIGFLEKPKGSTDYHQVIDFLLDSHIRYALVTDPLIYDSLITQFWSTASLRSSELGPPAIVATIDGTPYTITESLVRSKLQLHDEGGIVDMPIPDIYLGMDNLGYPTEGKLTFHKNKFSPQWRFLIHTLLHCLSTKSGSWDQFGSPLAIALICLCKGKKFNWSNYIFTGMVNNINNSKKFLMFPRLNFHGDHLPLVAAMLPPPQAAIAAGTSGEAAPLNPQTDHETVTKPVPQTASPHDQASSPPRPTTTPASVQETEQGPFSDPHPTSSSRPHASAPTKFTSINVEDDAFGGSFDISPPRSTKAPPADPGKLTALCSLVNLLVQKIDSQASDLTAHKLVFKEVVGKLIKKVKELEDKLKARKKKFVVTESDIEEEEEQDVDPLIKLAKAAATAADDSAVPAGDSKKDDVPPSSTIPSDAFAGGSSIPPGDTTGSTAAPSDKGKSPMLEEEHPVRKRSFRQREEDRLGEEAAKKLYEEEMAALERETEEMKKKRQQDMMDSAKYYTDDDWINIMGQVHANQGLSADLLGPDVTEDNFAERMVALIAKRRREFAAQRFKDKLNKPLTYAQQKEYMRTFVKNQSSTIYSTGWTMKHVKSFSDDQLKEEFDKIRAAVGELQSQNIRRSLKRPGVDMAQDSSKKSKPTEVPPAIPQMSSAAVPPTATPPPSGFSPPPNVPSVEPTTHSYGTRRRSLGVRKKQLGWKGVHTSHSTIPVEDGDPEAEHKVCIKYASNEDSSSDDDTSVNLYAVVDWELLPTGLGWINVIYRKDNSRKCFTSLREILHLVSRADLMTIYGRVVTYYQDKPAEGVGLVLWGDLKVLIDSPEVNDGGDMWKNQNTWSIQSWKLYSYSGVHVLETVDGLVLHMFVDKKYPLTVNLIERMLDHQLEIGHKQEGNALTTAVQLIAFLKKQISDSRRPKSKVPTGRYVDPTGKDNVIVSAGRSKVIPAGRTILVLLLPSHDVFVLSPLYPLLLVSFSIVLLFKSYVGFPLFLPLLAVVVALFTARKF</sequence>
<feature type="compositionally biased region" description="Polar residues" evidence="1">
    <location>
        <begin position="265"/>
        <end position="289"/>
    </location>
</feature>
<evidence type="ECO:0008006" key="5">
    <source>
        <dbReference type="Google" id="ProtNLM"/>
    </source>
</evidence>
<evidence type="ECO:0000313" key="4">
    <source>
        <dbReference type="Proteomes" id="UP001151760"/>
    </source>
</evidence>
<keyword evidence="2" id="KW-0812">Transmembrane</keyword>
<gene>
    <name evidence="3" type="ORF">Tco_0991112</name>
</gene>
<proteinExistence type="predicted"/>
<keyword evidence="2" id="KW-0472">Membrane</keyword>
<comment type="caution">
    <text evidence="3">The sequence shown here is derived from an EMBL/GenBank/DDBJ whole genome shotgun (WGS) entry which is preliminary data.</text>
</comment>
<feature type="region of interest" description="Disordered" evidence="1">
    <location>
        <begin position="406"/>
        <end position="478"/>
    </location>
</feature>
<feature type="compositionally biased region" description="Polar residues" evidence="1">
    <location>
        <begin position="242"/>
        <end position="251"/>
    </location>
</feature>
<evidence type="ECO:0000313" key="3">
    <source>
        <dbReference type="EMBL" id="GJT56058.1"/>
    </source>
</evidence>
<feature type="region of interest" description="Disordered" evidence="1">
    <location>
        <begin position="223"/>
        <end position="289"/>
    </location>
</feature>
<accession>A0ABQ5EZ53</accession>
<evidence type="ECO:0000256" key="1">
    <source>
        <dbReference type="SAM" id="MobiDB-lite"/>
    </source>
</evidence>
<evidence type="ECO:0000256" key="2">
    <source>
        <dbReference type="SAM" id="Phobius"/>
    </source>
</evidence>
<keyword evidence="2" id="KW-1133">Transmembrane helix</keyword>
<reference evidence="3" key="1">
    <citation type="journal article" date="2022" name="Int. J. Mol. Sci.">
        <title>Draft Genome of Tanacetum Coccineum: Genomic Comparison of Closely Related Tanacetum-Family Plants.</title>
        <authorList>
            <person name="Yamashiro T."/>
            <person name="Shiraishi A."/>
            <person name="Nakayama K."/>
            <person name="Satake H."/>
        </authorList>
    </citation>
    <scope>NUCLEOTIDE SEQUENCE</scope>
</reference>
<dbReference type="Proteomes" id="UP001151760">
    <property type="component" value="Unassembled WGS sequence"/>
</dbReference>
<keyword evidence="4" id="KW-1185">Reference proteome</keyword>
<feature type="compositionally biased region" description="Basic and acidic residues" evidence="1">
    <location>
        <begin position="452"/>
        <end position="464"/>
    </location>
</feature>
<feature type="compositionally biased region" description="Pro residues" evidence="1">
    <location>
        <begin position="672"/>
        <end position="686"/>
    </location>
</feature>
<protein>
    <recommendedName>
        <fullName evidence="5">Synaptobrevin, longin-like domain protein</fullName>
    </recommendedName>
</protein>